<dbReference type="InterPro" id="IPR011050">
    <property type="entry name" value="Pectin_lyase_fold/virulence"/>
</dbReference>
<keyword evidence="2" id="KW-0732">Signal</keyword>
<proteinExistence type="predicted"/>
<dbReference type="InterPro" id="IPR012332">
    <property type="entry name" value="Autotransporter_pectin_lyase_C"/>
</dbReference>
<dbReference type="Gene3D" id="2.160.20.20">
    <property type="match status" value="1"/>
</dbReference>
<protein>
    <recommendedName>
        <fullName evidence="5">Carbohydrate-binding domain-containing protein</fullName>
    </recommendedName>
</protein>
<feature type="non-terminal residue" evidence="3">
    <location>
        <position position="857"/>
    </location>
</feature>
<reference evidence="4" key="1">
    <citation type="submission" date="2018-05" db="EMBL/GenBank/DDBJ databases">
        <title>Genome Sequencing of selected type strains of the family Eggerthellaceae.</title>
        <authorList>
            <person name="Danylec N."/>
            <person name="Stoll D.A."/>
            <person name="Doetsch A."/>
            <person name="Huch M."/>
        </authorList>
    </citation>
    <scope>NUCLEOTIDE SEQUENCE [LARGE SCALE GENOMIC DNA]</scope>
    <source>
        <strain evidence="4">DSM 17537</strain>
    </source>
</reference>
<gene>
    <name evidence="3" type="ORF">DMP07_08035</name>
</gene>
<dbReference type="SUPFAM" id="SSF51126">
    <property type="entry name" value="Pectin lyase-like"/>
    <property type="match status" value="1"/>
</dbReference>
<evidence type="ECO:0008006" key="5">
    <source>
        <dbReference type="Google" id="ProtNLM"/>
    </source>
</evidence>
<dbReference type="Proteomes" id="UP000267368">
    <property type="component" value="Unassembled WGS sequence"/>
</dbReference>
<evidence type="ECO:0000313" key="4">
    <source>
        <dbReference type="Proteomes" id="UP000267368"/>
    </source>
</evidence>
<dbReference type="RefSeq" id="WP_211324549.1">
    <property type="nucleotide sequence ID" value="NZ_QICB01000007.1"/>
</dbReference>
<feature type="compositionally biased region" description="Pro residues" evidence="1">
    <location>
        <begin position="783"/>
        <end position="796"/>
    </location>
</feature>
<sequence length="857" mass="87126">MDMQSKRGKALSVVTAATLAASLGVPAVAIAEEVDQAAAAQETAYQRGNVVDEMLAVQDETVAEDSTGKTAVDTRCVATIGTVEYASLNEAFEKAVDGDTIKLASDADISQSESSACVNAGIGVVLDLSGYQLKAANTKTGNIVVHGSLTITDSTDAKKDGSGKGRIYTETEYASADTGYGVVSAESGGVVVMESGKIDTASFTADNANRGQFAVTLGNKTADSSFIMNGGKIEAGWYAVSGNGNNKTYDGNITVNGGTLVSRADYAIYNPQKGTVSINGGVVYGQAGGIALNAGNLVMTGGIVTSKGQGDTGSWGDGTGGLKNAAINVNAKYGDVSAKISGGDIIAEGDALVIASGGSNKASVLVSGGKFSSSIREDFCAPGYKPVQNSDGKWTVEVPEESRVAEIAGVYYPSIADAFVAARNGETVALLKDSECNERLVVKGKSVALDLAGHTVTTDVSSNFITLDDPAATLAIKDSGVDGKIVATKADPVVLVKAGTFDFQDGTIAPLGTWMSGDKPYGADAICVFGSTLPTAEAYSNVIVGKDATISYPNDGTVGFGYGVDINYDKALKEPHAFGVTVKMDGTTVNGGMYLNGSIVDTEGNVPVVNVGSTAKIDGMIYAAGYAKWNIDGAEIKGDTGMEIRAGVLNVTGGSIEGTSTPTGVKPNGNGSTTDGAGIAIAQHTTKLPIEVNVSGGTVAGHTAFYQSNPQNNPEDATAKVKLNITGGSFSASNGGVNAVYSENCTGFITGGTFSSKPADEFVAEGYKASESNGKWTVSEIVPPAPPAPAPQPEPQPETDVEQRPDGSTVTTVTQPDGSQTVTTESADGTESVVSKDAEGNVTSTEVTVSDEAAQAG</sequence>
<feature type="chain" id="PRO_5018296183" description="Carbohydrate-binding domain-containing protein" evidence="2">
    <location>
        <begin position="32"/>
        <end position="857"/>
    </location>
</feature>
<name>A0A3N0AE36_9ACTN</name>
<evidence type="ECO:0000256" key="2">
    <source>
        <dbReference type="SAM" id="SignalP"/>
    </source>
</evidence>
<feature type="compositionally biased region" description="Polar residues" evidence="1">
    <location>
        <begin position="806"/>
        <end position="833"/>
    </location>
</feature>
<organism evidence="3 4">
    <name type="scientific">Slackia faecicanis</name>
    <dbReference type="NCBI Taxonomy" id="255723"/>
    <lineage>
        <taxon>Bacteria</taxon>
        <taxon>Bacillati</taxon>
        <taxon>Actinomycetota</taxon>
        <taxon>Coriobacteriia</taxon>
        <taxon>Eggerthellales</taxon>
        <taxon>Eggerthellaceae</taxon>
        <taxon>Slackia</taxon>
    </lineage>
</organism>
<evidence type="ECO:0000256" key="1">
    <source>
        <dbReference type="SAM" id="MobiDB-lite"/>
    </source>
</evidence>
<feature type="signal peptide" evidence="2">
    <location>
        <begin position="1"/>
        <end position="31"/>
    </location>
</feature>
<accession>A0A3N0AE36</accession>
<dbReference type="AlphaFoldDB" id="A0A3N0AE36"/>
<comment type="caution">
    <text evidence="3">The sequence shown here is derived from an EMBL/GenBank/DDBJ whole genome shotgun (WGS) entry which is preliminary data.</text>
</comment>
<keyword evidence="4" id="KW-1185">Reference proteome</keyword>
<feature type="region of interest" description="Disordered" evidence="1">
    <location>
        <begin position="778"/>
        <end position="857"/>
    </location>
</feature>
<evidence type="ECO:0000313" key="3">
    <source>
        <dbReference type="EMBL" id="RNL18886.1"/>
    </source>
</evidence>
<dbReference type="EMBL" id="QICB01000007">
    <property type="protein sequence ID" value="RNL18886.1"/>
    <property type="molecule type" value="Genomic_DNA"/>
</dbReference>